<dbReference type="FunFam" id="1.10.630.10:FF:000018">
    <property type="entry name" value="Cytochrome P450 monooxygenase"/>
    <property type="match status" value="1"/>
</dbReference>
<dbReference type="GO" id="GO:0036199">
    <property type="term" value="F:cholest-4-en-3-one 26-monooxygenase activity"/>
    <property type="evidence" value="ECO:0007669"/>
    <property type="project" value="TreeGrafter"/>
</dbReference>
<name>A0A1S1NQ61_9MYCO</name>
<dbReference type="CDD" id="cd11033">
    <property type="entry name" value="CYP142-like"/>
    <property type="match status" value="1"/>
</dbReference>
<keyword evidence="4" id="KW-0479">Metal-binding</keyword>
<dbReference type="Pfam" id="PF00067">
    <property type="entry name" value="p450"/>
    <property type="match status" value="2"/>
</dbReference>
<dbReference type="GO" id="GO:0006707">
    <property type="term" value="P:cholesterol catabolic process"/>
    <property type="evidence" value="ECO:0007669"/>
    <property type="project" value="TreeGrafter"/>
</dbReference>
<evidence type="ECO:0000313" key="8">
    <source>
        <dbReference type="EMBL" id="OHV06501.1"/>
    </source>
</evidence>
<reference evidence="9 11" key="2">
    <citation type="journal article" date="2017" name="Int. J. Syst. Evol. Microbiol.">
        <title>Mycobacterium talmoniae sp. nov., a slowly growing mycobacterium isolated from human respiratory samples.</title>
        <authorList>
            <person name="Davidson R.M."/>
            <person name="DeGroote M.A."/>
            <person name="Marola J.L."/>
            <person name="Buss S."/>
            <person name="Jones V."/>
            <person name="McNeil M.R."/>
            <person name="Freifeld A.G."/>
            <person name="Elaine Epperson L."/>
            <person name="Hasan N.A."/>
            <person name="Jackson M."/>
            <person name="Iwen P.C."/>
            <person name="Salfinger M."/>
            <person name="Strong M."/>
        </authorList>
    </citation>
    <scope>NUCLEOTIDE SEQUENCE [LARGE SCALE GENOMIC DNA]</scope>
    <source>
        <strain evidence="9 11">ATCC BAA-2683</strain>
    </source>
</reference>
<dbReference type="PANTHER" id="PTHR46696:SF4">
    <property type="entry name" value="BIOTIN BIOSYNTHESIS CYTOCHROME P450"/>
    <property type="match status" value="1"/>
</dbReference>
<dbReference type="EC" id="1.14.15.14" evidence="9"/>
<dbReference type="Proteomes" id="UP000238296">
    <property type="component" value="Unassembled WGS sequence"/>
</dbReference>
<comment type="caution">
    <text evidence="8">The sequence shown here is derived from an EMBL/GenBank/DDBJ whole genome shotgun (WGS) entry which is preliminary data.</text>
</comment>
<evidence type="ECO:0000256" key="2">
    <source>
        <dbReference type="ARBA" id="ARBA00010617"/>
    </source>
</evidence>
<evidence type="ECO:0000256" key="5">
    <source>
        <dbReference type="ARBA" id="ARBA00023002"/>
    </source>
</evidence>
<dbReference type="InterPro" id="IPR002397">
    <property type="entry name" value="Cyt_P450_B"/>
</dbReference>
<dbReference type="Proteomes" id="UP000179734">
    <property type="component" value="Unassembled WGS sequence"/>
</dbReference>
<dbReference type="Gene3D" id="1.10.630.10">
    <property type="entry name" value="Cytochrome P450"/>
    <property type="match status" value="1"/>
</dbReference>
<evidence type="ECO:0000313" key="9">
    <source>
        <dbReference type="EMBL" id="PQM45232.1"/>
    </source>
</evidence>
<dbReference type="GO" id="GO:0020037">
    <property type="term" value="F:heme binding"/>
    <property type="evidence" value="ECO:0007669"/>
    <property type="project" value="InterPro"/>
</dbReference>
<evidence type="ECO:0000256" key="1">
    <source>
        <dbReference type="ARBA" id="ARBA00001971"/>
    </source>
</evidence>
<dbReference type="GO" id="GO:0008395">
    <property type="term" value="F:steroid hydroxylase activity"/>
    <property type="evidence" value="ECO:0007669"/>
    <property type="project" value="TreeGrafter"/>
</dbReference>
<evidence type="ECO:0000256" key="4">
    <source>
        <dbReference type="ARBA" id="ARBA00022723"/>
    </source>
</evidence>
<keyword evidence="3" id="KW-0349">Heme</keyword>
<comment type="cofactor">
    <cofactor evidence="1">
        <name>heme</name>
        <dbReference type="ChEBI" id="CHEBI:30413"/>
    </cofactor>
</comment>
<evidence type="ECO:0000313" key="11">
    <source>
        <dbReference type="Proteomes" id="UP000238296"/>
    </source>
</evidence>
<evidence type="ECO:0000256" key="6">
    <source>
        <dbReference type="ARBA" id="ARBA00023004"/>
    </source>
</evidence>
<sequence>MTTLDQQDLDNVDLAEPSVWDDGPPWDLFARMQREAPAHFSPQRNAPDEGGFWSITRFDDVRAVSRDHKTFSSERRGIFLLDDIGVPLAVQQSQMISIDPPRHNRLKALAIKAFTPQRVAEHEEHIKQIIDHVFDRVADKEQFDLVADVARAVPARVAGSLLGTPAEDDEKLVHWTNVFTAFEDPAIREQWSDTAAVLQEIIGYVMGQVEERRQSPRDDLVSALMDAEVDGERLNEIELGTFFILLMSAANDSTRATYSATMLHLLQDPELRALLSERPELIPAAVEEGLRCYPAFSFMGRAATRDVELHGKTIKENDRLLLWYLASNRDETAFPDPHTFDITREGLADKHQAFGGRGRHFCLGANLARLELKLWIQRTLERFPDLALDGEPTRVRALFLNQFKSIPVRRTS</sequence>
<evidence type="ECO:0000256" key="3">
    <source>
        <dbReference type="ARBA" id="ARBA00022617"/>
    </source>
</evidence>
<protein>
    <submittedName>
        <fullName evidence="8">Cytochrome</fullName>
    </submittedName>
    <submittedName>
        <fullName evidence="9">Methyl-branched lipid omega-hydroxylase</fullName>
        <ecNumber evidence="9">1.14.15.14</ecNumber>
    </submittedName>
</protein>
<dbReference type="GO" id="GO:0005506">
    <property type="term" value="F:iron ion binding"/>
    <property type="evidence" value="ECO:0007669"/>
    <property type="project" value="InterPro"/>
</dbReference>
<organism evidence="8 10">
    <name type="scientific">Mycobacterium talmoniae</name>
    <dbReference type="NCBI Taxonomy" id="1858794"/>
    <lineage>
        <taxon>Bacteria</taxon>
        <taxon>Bacillati</taxon>
        <taxon>Actinomycetota</taxon>
        <taxon>Actinomycetes</taxon>
        <taxon>Mycobacteriales</taxon>
        <taxon>Mycobacteriaceae</taxon>
        <taxon>Mycobacterium</taxon>
    </lineage>
</organism>
<evidence type="ECO:0000256" key="7">
    <source>
        <dbReference type="ARBA" id="ARBA00023033"/>
    </source>
</evidence>
<dbReference type="InterPro" id="IPR001128">
    <property type="entry name" value="Cyt_P450"/>
</dbReference>
<reference evidence="9" key="3">
    <citation type="submission" date="2018-01" db="EMBL/GenBank/DDBJ databases">
        <authorList>
            <person name="Gaut B.S."/>
            <person name="Morton B.R."/>
            <person name="Clegg M.T."/>
            <person name="Duvall M.R."/>
        </authorList>
    </citation>
    <scope>NUCLEOTIDE SEQUENCE</scope>
    <source>
        <strain evidence="9">ATCC BAA-2683</strain>
    </source>
</reference>
<dbReference type="SUPFAM" id="SSF48264">
    <property type="entry name" value="Cytochrome P450"/>
    <property type="match status" value="1"/>
</dbReference>
<dbReference type="PANTHER" id="PTHR46696">
    <property type="entry name" value="P450, PUTATIVE (EUROFUNG)-RELATED"/>
    <property type="match status" value="1"/>
</dbReference>
<dbReference type="EMBL" id="MLQM01000004">
    <property type="protein sequence ID" value="OHV06501.1"/>
    <property type="molecule type" value="Genomic_DNA"/>
</dbReference>
<dbReference type="PRINTS" id="PR00359">
    <property type="entry name" value="BP450"/>
</dbReference>
<keyword evidence="5 9" id="KW-0560">Oxidoreductase</keyword>
<comment type="similarity">
    <text evidence="2">Belongs to the cytochrome P450 family.</text>
</comment>
<dbReference type="EMBL" id="PPEA01000659">
    <property type="protein sequence ID" value="PQM45232.1"/>
    <property type="molecule type" value="Genomic_DNA"/>
</dbReference>
<keyword evidence="10" id="KW-1185">Reference proteome</keyword>
<dbReference type="RefSeq" id="WP_071020314.1">
    <property type="nucleotide sequence ID" value="NZ_MLQM01000004.1"/>
</dbReference>
<dbReference type="AlphaFoldDB" id="A0A1S1NQ61"/>
<evidence type="ECO:0000313" key="10">
    <source>
        <dbReference type="Proteomes" id="UP000179734"/>
    </source>
</evidence>
<keyword evidence="6" id="KW-0408">Iron</keyword>
<reference evidence="8 10" key="1">
    <citation type="submission" date="2016-10" db="EMBL/GenBank/DDBJ databases">
        <title>Genome sequence of Mycobacterium talmonii.</title>
        <authorList>
            <person name="Greninger A.L."/>
            <person name="Elliott B."/>
            <person name="Vasireddy S."/>
            <person name="Vasireddy R."/>
        </authorList>
    </citation>
    <scope>NUCLEOTIDE SEQUENCE [LARGE SCALE GENOMIC DNA]</scope>
    <source>
        <strain evidence="8">MO-5499</strain>
        <strain evidence="10">NE-TNMC-100812</strain>
    </source>
</reference>
<dbReference type="InterPro" id="IPR036396">
    <property type="entry name" value="Cyt_P450_sf"/>
</dbReference>
<accession>A0A1S1NQ61</accession>
<proteinExistence type="inferred from homology"/>
<gene>
    <name evidence="8" type="ORF">BKN37_01680</name>
    <name evidence="9" type="ORF">C1Y40_04620</name>
</gene>
<keyword evidence="7" id="KW-0503">Monooxygenase</keyword>